<protein>
    <recommendedName>
        <fullName evidence="3">2-isopropylmalate synthase LeuA allosteric (dimerisation) domain-containing protein</fullName>
    </recommendedName>
</protein>
<reference evidence="2" key="1">
    <citation type="submission" date="2016-04" db="EMBL/GenBank/DDBJ databases">
        <authorList>
            <person name="Chen L."/>
            <person name="Zhuang W."/>
            <person name="Wang G."/>
        </authorList>
    </citation>
    <scope>NUCLEOTIDE SEQUENCE [LARGE SCALE GENOMIC DNA]</scope>
    <source>
        <strain evidence="2">208</strain>
    </source>
</reference>
<proteinExistence type="predicted"/>
<sequence>MKNSYLLHIDEQTTQGISLEDISYLSSFKANLLEEQLAEIYIIEITLSNPGANQVAALVKIGAHNGEFTGYSVAVRWETAITKAFESIRYHLHLITKPPVQENIN</sequence>
<evidence type="ECO:0000313" key="2">
    <source>
        <dbReference type="Proteomes" id="UP000192276"/>
    </source>
</evidence>
<dbReference type="RefSeq" id="WP_081165710.1">
    <property type="nucleotide sequence ID" value="NZ_LWBP01000188.1"/>
</dbReference>
<evidence type="ECO:0008006" key="3">
    <source>
        <dbReference type="Google" id="ProtNLM"/>
    </source>
</evidence>
<dbReference type="AlphaFoldDB" id="A0A1V9FJI9"/>
<keyword evidence="2" id="KW-1185">Reference proteome</keyword>
<dbReference type="Proteomes" id="UP000192276">
    <property type="component" value="Unassembled WGS sequence"/>
</dbReference>
<dbReference type="OrthoDB" id="672588at2"/>
<evidence type="ECO:0000313" key="1">
    <source>
        <dbReference type="EMBL" id="OQP58457.1"/>
    </source>
</evidence>
<name>A0A1V9FJI9_9BACT</name>
<organism evidence="1 2">
    <name type="scientific">Niastella populi</name>
    <dbReference type="NCBI Taxonomy" id="550983"/>
    <lineage>
        <taxon>Bacteria</taxon>
        <taxon>Pseudomonadati</taxon>
        <taxon>Bacteroidota</taxon>
        <taxon>Chitinophagia</taxon>
        <taxon>Chitinophagales</taxon>
        <taxon>Chitinophagaceae</taxon>
        <taxon>Niastella</taxon>
    </lineage>
</organism>
<comment type="caution">
    <text evidence="1">The sequence shown here is derived from an EMBL/GenBank/DDBJ whole genome shotgun (WGS) entry which is preliminary data.</text>
</comment>
<dbReference type="EMBL" id="LWBP01000188">
    <property type="protein sequence ID" value="OQP58457.1"/>
    <property type="molecule type" value="Genomic_DNA"/>
</dbReference>
<gene>
    <name evidence="1" type="ORF">A4R26_03090</name>
</gene>
<accession>A0A1V9FJI9</accession>